<feature type="region of interest" description="Disordered" evidence="1">
    <location>
        <begin position="112"/>
        <end position="165"/>
    </location>
</feature>
<comment type="caution">
    <text evidence="2">The sequence shown here is derived from an EMBL/GenBank/DDBJ whole genome shotgun (WGS) entry which is preliminary data.</text>
</comment>
<feature type="compositionally biased region" description="Basic residues" evidence="1">
    <location>
        <begin position="112"/>
        <end position="131"/>
    </location>
</feature>
<organism evidence="2 3">
    <name type="scientific">Ancylostoma ceylanicum</name>
    <dbReference type="NCBI Taxonomy" id="53326"/>
    <lineage>
        <taxon>Eukaryota</taxon>
        <taxon>Metazoa</taxon>
        <taxon>Ecdysozoa</taxon>
        <taxon>Nematoda</taxon>
        <taxon>Chromadorea</taxon>
        <taxon>Rhabditida</taxon>
        <taxon>Rhabditina</taxon>
        <taxon>Rhabditomorpha</taxon>
        <taxon>Strongyloidea</taxon>
        <taxon>Ancylostomatidae</taxon>
        <taxon>Ancylostomatinae</taxon>
        <taxon>Ancylostoma</taxon>
    </lineage>
</organism>
<feature type="region of interest" description="Disordered" evidence="1">
    <location>
        <begin position="42"/>
        <end position="94"/>
    </location>
</feature>
<name>A0A016VVE0_9BILA</name>
<accession>A0A016VVE0</accession>
<protein>
    <submittedName>
        <fullName evidence="2">Uncharacterized protein</fullName>
    </submittedName>
</protein>
<dbReference type="OrthoDB" id="10635156at2759"/>
<gene>
    <name evidence="2" type="primary">Acey_s0004.g1739</name>
    <name evidence="2" type="ORF">Y032_0004g1739</name>
</gene>
<evidence type="ECO:0000313" key="2">
    <source>
        <dbReference type="EMBL" id="EYC30728.1"/>
    </source>
</evidence>
<dbReference type="EMBL" id="JARK01001340">
    <property type="protein sequence ID" value="EYC30728.1"/>
    <property type="molecule type" value="Genomic_DNA"/>
</dbReference>
<evidence type="ECO:0000313" key="3">
    <source>
        <dbReference type="Proteomes" id="UP000024635"/>
    </source>
</evidence>
<feature type="compositionally biased region" description="Basic residues" evidence="1">
    <location>
        <begin position="152"/>
        <end position="161"/>
    </location>
</feature>
<proteinExistence type="predicted"/>
<sequence length="193" mass="21853">MEHQSSIISPNSNKTKCDIHGFDFKSCDSTAIVATIAPVWTRTPKKAKRNSQLLSERRSGITCTTGTSENKTLSKDDSDSELDDEGFFELSDEENTPKEELVVVLKMCKKSKSGHKAHSPGRKHHGWRTRKFPKEYPVSPLAAGVQPSYRMSRPKQRRRYSKQPEEPLLKSLLKARFCRGLMEVIEEQSSSNV</sequence>
<feature type="compositionally biased region" description="Acidic residues" evidence="1">
    <location>
        <begin position="78"/>
        <end position="94"/>
    </location>
</feature>
<keyword evidence="3" id="KW-1185">Reference proteome</keyword>
<reference evidence="3" key="1">
    <citation type="journal article" date="2015" name="Nat. Genet.">
        <title>The genome and transcriptome of the zoonotic hookworm Ancylostoma ceylanicum identify infection-specific gene families.</title>
        <authorList>
            <person name="Schwarz E.M."/>
            <person name="Hu Y."/>
            <person name="Antoshechkin I."/>
            <person name="Miller M.M."/>
            <person name="Sternberg P.W."/>
            <person name="Aroian R.V."/>
        </authorList>
    </citation>
    <scope>NUCLEOTIDE SEQUENCE</scope>
    <source>
        <strain evidence="3">HY135</strain>
    </source>
</reference>
<dbReference type="AlphaFoldDB" id="A0A016VVE0"/>
<dbReference type="Proteomes" id="UP000024635">
    <property type="component" value="Unassembled WGS sequence"/>
</dbReference>
<feature type="compositionally biased region" description="Polar residues" evidence="1">
    <location>
        <begin position="61"/>
        <end position="71"/>
    </location>
</feature>
<evidence type="ECO:0000256" key="1">
    <source>
        <dbReference type="SAM" id="MobiDB-lite"/>
    </source>
</evidence>